<organism evidence="2 3">
    <name type="scientific">Aliishimia ponticola</name>
    <dbReference type="NCBI Taxonomy" id="2499833"/>
    <lineage>
        <taxon>Bacteria</taxon>
        <taxon>Pseudomonadati</taxon>
        <taxon>Pseudomonadota</taxon>
        <taxon>Alphaproteobacteria</taxon>
        <taxon>Rhodobacterales</taxon>
        <taxon>Paracoccaceae</taxon>
        <taxon>Aliishimia</taxon>
    </lineage>
</organism>
<keyword evidence="3" id="KW-1185">Reference proteome</keyword>
<dbReference type="InterPro" id="IPR036388">
    <property type="entry name" value="WH-like_DNA-bd_sf"/>
</dbReference>
<dbReference type="InterPro" id="IPR036390">
    <property type="entry name" value="WH_DNA-bd_sf"/>
</dbReference>
<dbReference type="GO" id="GO:0003700">
    <property type="term" value="F:DNA-binding transcription factor activity"/>
    <property type="evidence" value="ECO:0007669"/>
    <property type="project" value="InterPro"/>
</dbReference>
<accession>A0A4S4N9C5</accession>
<dbReference type="Proteomes" id="UP000306602">
    <property type="component" value="Unassembled WGS sequence"/>
</dbReference>
<dbReference type="InterPro" id="IPR039422">
    <property type="entry name" value="MarR/SlyA-like"/>
</dbReference>
<dbReference type="PROSITE" id="PS50995">
    <property type="entry name" value="HTH_MARR_2"/>
    <property type="match status" value="1"/>
</dbReference>
<reference evidence="2 3" key="1">
    <citation type="submission" date="2019-04" db="EMBL/GenBank/DDBJ databases">
        <title>Shimia ponticola sp. nov., isolated from seawater.</title>
        <authorList>
            <person name="Kim Y.-O."/>
            <person name="Yoon J.-H."/>
        </authorList>
    </citation>
    <scope>NUCLEOTIDE SEQUENCE [LARGE SCALE GENOMIC DNA]</scope>
    <source>
        <strain evidence="2 3">MYP11</strain>
    </source>
</reference>
<dbReference type="OrthoDB" id="8906692at2"/>
<evidence type="ECO:0000313" key="2">
    <source>
        <dbReference type="EMBL" id="THH35195.1"/>
    </source>
</evidence>
<sequence length="147" mass="16641">MTGDADFDLTTFLPYLLNQAAERLSLEFQQTYKVKYGMLRTEWRVLFHLGRYGEMTAKQICDRAGLHKTKVSRAVTALEKKRFLIRSEMAGDRRHSALALTKSGRAAFEDLCRDAQAFDAQIRASLPDGEAQLLERGLMRLAGLAQD</sequence>
<comment type="caution">
    <text evidence="2">The sequence shown here is derived from an EMBL/GenBank/DDBJ whole genome shotgun (WGS) entry which is preliminary data.</text>
</comment>
<dbReference type="RefSeq" id="WP_136463930.1">
    <property type="nucleotide sequence ID" value="NZ_SRKY01000004.1"/>
</dbReference>
<dbReference type="AlphaFoldDB" id="A0A4S4N9C5"/>
<dbReference type="Pfam" id="PF12802">
    <property type="entry name" value="MarR_2"/>
    <property type="match status" value="1"/>
</dbReference>
<dbReference type="SMART" id="SM00347">
    <property type="entry name" value="HTH_MARR"/>
    <property type="match status" value="1"/>
</dbReference>
<evidence type="ECO:0000313" key="3">
    <source>
        <dbReference type="Proteomes" id="UP000306602"/>
    </source>
</evidence>
<evidence type="ECO:0000259" key="1">
    <source>
        <dbReference type="PROSITE" id="PS50995"/>
    </source>
</evidence>
<feature type="domain" description="HTH marR-type" evidence="1">
    <location>
        <begin position="10"/>
        <end position="143"/>
    </location>
</feature>
<dbReference type="SUPFAM" id="SSF46785">
    <property type="entry name" value="Winged helix' DNA-binding domain"/>
    <property type="match status" value="1"/>
</dbReference>
<dbReference type="EMBL" id="SRKY01000004">
    <property type="protein sequence ID" value="THH35195.1"/>
    <property type="molecule type" value="Genomic_DNA"/>
</dbReference>
<dbReference type="PANTHER" id="PTHR33164:SF43">
    <property type="entry name" value="HTH-TYPE TRANSCRIPTIONAL REPRESSOR YETL"/>
    <property type="match status" value="1"/>
</dbReference>
<dbReference type="InterPro" id="IPR000835">
    <property type="entry name" value="HTH_MarR-typ"/>
</dbReference>
<name>A0A4S4N9C5_9RHOB</name>
<gene>
    <name evidence="2" type="ORF">E4Z66_15335</name>
</gene>
<protein>
    <submittedName>
        <fullName evidence="2">MarR family transcriptional regulator</fullName>
    </submittedName>
</protein>
<dbReference type="GO" id="GO:0006950">
    <property type="term" value="P:response to stress"/>
    <property type="evidence" value="ECO:0007669"/>
    <property type="project" value="TreeGrafter"/>
</dbReference>
<proteinExistence type="predicted"/>
<dbReference type="Gene3D" id="1.10.10.10">
    <property type="entry name" value="Winged helix-like DNA-binding domain superfamily/Winged helix DNA-binding domain"/>
    <property type="match status" value="1"/>
</dbReference>
<dbReference type="PANTHER" id="PTHR33164">
    <property type="entry name" value="TRANSCRIPTIONAL REGULATOR, MARR FAMILY"/>
    <property type="match status" value="1"/>
</dbReference>